<feature type="transmembrane region" description="Helical" evidence="1">
    <location>
        <begin position="95"/>
        <end position="121"/>
    </location>
</feature>
<keyword evidence="1" id="KW-0472">Membrane</keyword>
<sequence>MSDPAPVSETRRAWTEAPTSMFMSTCAGIGHLPGGPGTYAAILFTPLIVWMSDWSLPFRVALLIIASAASMYWSHHAGRALREHDSNRIVIDEVIGVWTALVWFDDLGWLAALVGLVLFRILDTTKPPPAKSLDENGDDGISVVADDIVAGLWTVPAVWLVRWLWG</sequence>
<keyword evidence="1" id="KW-0812">Transmembrane</keyword>
<dbReference type="Proteomes" id="UP000315995">
    <property type="component" value="Chromosome"/>
</dbReference>
<dbReference type="CDD" id="cd06971">
    <property type="entry name" value="PgpA"/>
    <property type="match status" value="1"/>
</dbReference>
<name>A0A4Y6PRD7_PERCE</name>
<feature type="domain" description="YutG/PgpA" evidence="2">
    <location>
        <begin position="23"/>
        <end position="161"/>
    </location>
</feature>
<dbReference type="GO" id="GO:0006655">
    <property type="term" value="P:phosphatidylglycerol biosynthetic process"/>
    <property type="evidence" value="ECO:0007669"/>
    <property type="project" value="UniProtKB-UniPathway"/>
</dbReference>
<dbReference type="AlphaFoldDB" id="A0A4Y6PRD7"/>
<feature type="transmembrane region" description="Helical" evidence="1">
    <location>
        <begin position="56"/>
        <end position="74"/>
    </location>
</feature>
<dbReference type="SUPFAM" id="SSF101307">
    <property type="entry name" value="YutG-like"/>
    <property type="match status" value="1"/>
</dbReference>
<dbReference type="EMBL" id="CP041186">
    <property type="protein sequence ID" value="QDG50904.1"/>
    <property type="molecule type" value="Genomic_DNA"/>
</dbReference>
<dbReference type="GO" id="GO:0008962">
    <property type="term" value="F:phosphatidylglycerophosphatase activity"/>
    <property type="evidence" value="ECO:0007669"/>
    <property type="project" value="InterPro"/>
</dbReference>
<reference evidence="3 4" key="1">
    <citation type="submission" date="2019-06" db="EMBL/GenBank/DDBJ databases">
        <title>Persicimonas caeni gen. nov., sp. nov., a predatory bacterium isolated from solar saltern.</title>
        <authorList>
            <person name="Wang S."/>
        </authorList>
    </citation>
    <scope>NUCLEOTIDE SEQUENCE [LARGE SCALE GENOMIC DNA]</scope>
    <source>
        <strain evidence="3 4">YN101</strain>
    </source>
</reference>
<proteinExistence type="predicted"/>
<accession>A0A5B8Y2E2</accession>
<dbReference type="RefSeq" id="WP_141197394.1">
    <property type="nucleotide sequence ID" value="NZ_CP041186.1"/>
</dbReference>
<evidence type="ECO:0000259" key="2">
    <source>
        <dbReference type="Pfam" id="PF04608"/>
    </source>
</evidence>
<dbReference type="Pfam" id="PF04608">
    <property type="entry name" value="PgpA"/>
    <property type="match status" value="1"/>
</dbReference>
<keyword evidence="1" id="KW-1133">Transmembrane helix</keyword>
<dbReference type="UniPathway" id="UPA00084">
    <property type="reaction ID" value="UER00504"/>
</dbReference>
<dbReference type="OrthoDB" id="9804091at2"/>
<keyword evidence="4" id="KW-1185">Reference proteome</keyword>
<accession>A0A4Y6PRD7</accession>
<evidence type="ECO:0000313" key="4">
    <source>
        <dbReference type="Proteomes" id="UP000315995"/>
    </source>
</evidence>
<evidence type="ECO:0000313" key="3">
    <source>
        <dbReference type="EMBL" id="QDG50904.1"/>
    </source>
</evidence>
<dbReference type="PANTHER" id="PTHR36305">
    <property type="entry name" value="PHOSPHATIDYLGLYCEROPHOSPHATASE A"/>
    <property type="match status" value="1"/>
</dbReference>
<evidence type="ECO:0000256" key="1">
    <source>
        <dbReference type="SAM" id="Phobius"/>
    </source>
</evidence>
<organism evidence="3 4">
    <name type="scientific">Persicimonas caeni</name>
    <dbReference type="NCBI Taxonomy" id="2292766"/>
    <lineage>
        <taxon>Bacteria</taxon>
        <taxon>Deltaproteobacteria</taxon>
        <taxon>Bradymonadales</taxon>
        <taxon>Bradymonadaceae</taxon>
        <taxon>Persicimonas</taxon>
    </lineage>
</organism>
<dbReference type="InterPro" id="IPR036681">
    <property type="entry name" value="PgpA-like_sf"/>
</dbReference>
<dbReference type="InterPro" id="IPR026037">
    <property type="entry name" value="PgpA"/>
</dbReference>
<gene>
    <name evidence="3" type="ORF">FIV42_09210</name>
</gene>
<protein>
    <submittedName>
        <fullName evidence="3">Phosphatidylglycerophosphatase A</fullName>
    </submittedName>
</protein>
<dbReference type="PIRSF" id="PIRSF006162">
    <property type="entry name" value="PgpA"/>
    <property type="match status" value="1"/>
</dbReference>
<dbReference type="PANTHER" id="PTHR36305:SF1">
    <property type="entry name" value="PHOSPHATIDYLGLYCEROPHOSPHATASE A"/>
    <property type="match status" value="1"/>
</dbReference>
<dbReference type="InterPro" id="IPR007686">
    <property type="entry name" value="YutG/PgpA"/>
</dbReference>